<keyword evidence="4" id="KW-0813">Transport</keyword>
<feature type="chain" id="PRO_5034778998" description="Store-operated calcium entry-associated regulatory factor" evidence="16">
    <location>
        <begin position="18"/>
        <end position="309"/>
    </location>
</feature>
<protein>
    <recommendedName>
        <fullName evidence="3">Store-operated calcium entry-associated regulatory factor</fullName>
    </recommendedName>
    <alternativeName>
        <fullName evidence="13">Transmembrane protein 66</fullName>
    </alternativeName>
</protein>
<organism evidence="17 18">
    <name type="scientific">Mortierella isabellina</name>
    <name type="common">Filamentous fungus</name>
    <name type="synonym">Umbelopsis isabellina</name>
    <dbReference type="NCBI Taxonomy" id="91625"/>
    <lineage>
        <taxon>Eukaryota</taxon>
        <taxon>Fungi</taxon>
        <taxon>Fungi incertae sedis</taxon>
        <taxon>Mucoromycota</taxon>
        <taxon>Mucoromycotina</taxon>
        <taxon>Umbelopsidomycetes</taxon>
        <taxon>Umbelopsidales</taxon>
        <taxon>Umbelopsidaceae</taxon>
        <taxon>Umbelopsis</taxon>
    </lineage>
</organism>
<feature type="compositionally biased region" description="Gly residues" evidence="14">
    <location>
        <begin position="211"/>
        <end position="222"/>
    </location>
</feature>
<comment type="caution">
    <text evidence="17">The sequence shown here is derived from an EMBL/GenBank/DDBJ whole genome shotgun (WGS) entry which is preliminary data.</text>
</comment>
<accession>A0A8H7PVL9</accession>
<evidence type="ECO:0000256" key="3">
    <source>
        <dbReference type="ARBA" id="ARBA00016584"/>
    </source>
</evidence>
<evidence type="ECO:0000313" key="17">
    <source>
        <dbReference type="EMBL" id="KAG2181137.1"/>
    </source>
</evidence>
<sequence length="309" mass="33535">MRFSLAVLSLVLSLAAADRNQQAPKKVRLRDLTAITLHANKQTSARRSSPIPQLECVGGDACHDYQPKVVRCQNDGFDGYDVQWTCSANMPDNIEFGDIEVSCEGFDFPEDPFVLVNSCGLEYSLYYKNKAERVVSNDDERYFPKSRPGPSSMQMPSSLDYFISKLFSLISFGVLAAVVWNIYKSCMGRGLGRGGSDGPDRPWFSGDDDSYGGGGFPPGKGGRTFQPPGVGGYGSPGFWSGVGLGGLGAYMLNRQTQQRTAPSQTQRSSQYSGSSRSSPSFSQSYTSNVPSTPSSSMRESSGFGGTRRR</sequence>
<keyword evidence="18" id="KW-1185">Reference proteome</keyword>
<keyword evidence="7 16" id="KW-0732">Signal</keyword>
<evidence type="ECO:0000256" key="7">
    <source>
        <dbReference type="ARBA" id="ARBA00022729"/>
    </source>
</evidence>
<keyword evidence="12 15" id="KW-0472">Membrane</keyword>
<evidence type="ECO:0000256" key="16">
    <source>
        <dbReference type="SAM" id="SignalP"/>
    </source>
</evidence>
<evidence type="ECO:0000256" key="12">
    <source>
        <dbReference type="ARBA" id="ARBA00023136"/>
    </source>
</evidence>
<feature type="region of interest" description="Disordered" evidence="14">
    <location>
        <begin position="192"/>
        <end position="229"/>
    </location>
</feature>
<keyword evidence="10 15" id="KW-1133">Transmembrane helix</keyword>
<evidence type="ECO:0000256" key="9">
    <source>
        <dbReference type="ARBA" id="ARBA00022837"/>
    </source>
</evidence>
<proteinExistence type="inferred from homology"/>
<comment type="similarity">
    <text evidence="2">Belongs to the SARAF family.</text>
</comment>
<reference evidence="17" key="1">
    <citation type="submission" date="2020-12" db="EMBL/GenBank/DDBJ databases">
        <title>Metabolic potential, ecology and presence of endohyphal bacteria is reflected in genomic diversity of Mucoromycotina.</title>
        <authorList>
            <person name="Muszewska A."/>
            <person name="Okrasinska A."/>
            <person name="Steczkiewicz K."/>
            <person name="Drgas O."/>
            <person name="Orlowska M."/>
            <person name="Perlinska-Lenart U."/>
            <person name="Aleksandrzak-Piekarczyk T."/>
            <person name="Szatraj K."/>
            <person name="Zielenkiewicz U."/>
            <person name="Pilsyk S."/>
            <person name="Malc E."/>
            <person name="Mieczkowski P."/>
            <person name="Kruszewska J.S."/>
            <person name="Biernat P."/>
            <person name="Pawlowska J."/>
        </authorList>
    </citation>
    <scope>NUCLEOTIDE SEQUENCE</scope>
    <source>
        <strain evidence="17">WA0000067209</strain>
    </source>
</reference>
<gene>
    <name evidence="17" type="ORF">INT43_008719</name>
</gene>
<evidence type="ECO:0000256" key="14">
    <source>
        <dbReference type="SAM" id="MobiDB-lite"/>
    </source>
</evidence>
<evidence type="ECO:0000313" key="18">
    <source>
        <dbReference type="Proteomes" id="UP000654370"/>
    </source>
</evidence>
<evidence type="ECO:0000256" key="11">
    <source>
        <dbReference type="ARBA" id="ARBA00023065"/>
    </source>
</evidence>
<dbReference type="GO" id="GO:0005789">
    <property type="term" value="C:endoplasmic reticulum membrane"/>
    <property type="evidence" value="ECO:0007669"/>
    <property type="project" value="UniProtKB-SubCell"/>
</dbReference>
<evidence type="ECO:0000256" key="15">
    <source>
        <dbReference type="SAM" id="Phobius"/>
    </source>
</evidence>
<evidence type="ECO:0000256" key="10">
    <source>
        <dbReference type="ARBA" id="ARBA00022989"/>
    </source>
</evidence>
<dbReference type="EMBL" id="JAEPQZ010000005">
    <property type="protein sequence ID" value="KAG2181137.1"/>
    <property type="molecule type" value="Genomic_DNA"/>
</dbReference>
<comment type="subcellular location">
    <subcellularLocation>
        <location evidence="1">Endoplasmic reticulum membrane</location>
        <topology evidence="1">Single-pass type I membrane protein</topology>
    </subcellularLocation>
</comment>
<dbReference type="AlphaFoldDB" id="A0A8H7PVL9"/>
<dbReference type="GO" id="GO:2001256">
    <property type="term" value="P:regulation of store-operated calcium entry"/>
    <property type="evidence" value="ECO:0007669"/>
    <property type="project" value="InterPro"/>
</dbReference>
<dbReference type="PANTHER" id="PTHR15929:SF0">
    <property type="entry name" value="STORE-OPERATED CALCIUM ENTRY-ASSOCIATED REGULATORY FACTOR"/>
    <property type="match status" value="1"/>
</dbReference>
<evidence type="ECO:0000256" key="5">
    <source>
        <dbReference type="ARBA" id="ARBA00022568"/>
    </source>
</evidence>
<dbReference type="InterPro" id="IPR009567">
    <property type="entry name" value="SARAF"/>
</dbReference>
<keyword evidence="8" id="KW-0256">Endoplasmic reticulum</keyword>
<feature type="signal peptide" evidence="16">
    <location>
        <begin position="1"/>
        <end position="17"/>
    </location>
</feature>
<dbReference type="Pfam" id="PF06682">
    <property type="entry name" value="SARAF"/>
    <property type="match status" value="1"/>
</dbReference>
<name>A0A8H7PVL9_MORIS</name>
<evidence type="ECO:0000256" key="1">
    <source>
        <dbReference type="ARBA" id="ARBA00004115"/>
    </source>
</evidence>
<evidence type="ECO:0000256" key="8">
    <source>
        <dbReference type="ARBA" id="ARBA00022824"/>
    </source>
</evidence>
<dbReference type="GO" id="GO:0006816">
    <property type="term" value="P:calcium ion transport"/>
    <property type="evidence" value="ECO:0007669"/>
    <property type="project" value="UniProtKB-KW"/>
</dbReference>
<evidence type="ECO:0000256" key="4">
    <source>
        <dbReference type="ARBA" id="ARBA00022448"/>
    </source>
</evidence>
<keyword evidence="6 15" id="KW-0812">Transmembrane</keyword>
<evidence type="ECO:0000256" key="6">
    <source>
        <dbReference type="ARBA" id="ARBA00022692"/>
    </source>
</evidence>
<feature type="region of interest" description="Disordered" evidence="14">
    <location>
        <begin position="256"/>
        <end position="309"/>
    </location>
</feature>
<dbReference type="OrthoDB" id="20303at2759"/>
<keyword evidence="5" id="KW-0109">Calcium transport</keyword>
<evidence type="ECO:0000256" key="13">
    <source>
        <dbReference type="ARBA" id="ARBA00031116"/>
    </source>
</evidence>
<keyword evidence="9" id="KW-0106">Calcium</keyword>
<evidence type="ECO:0000256" key="2">
    <source>
        <dbReference type="ARBA" id="ARBA00006833"/>
    </source>
</evidence>
<dbReference type="Proteomes" id="UP000654370">
    <property type="component" value="Unassembled WGS sequence"/>
</dbReference>
<keyword evidence="11" id="KW-0406">Ion transport</keyword>
<feature type="compositionally biased region" description="Low complexity" evidence="14">
    <location>
        <begin position="263"/>
        <end position="301"/>
    </location>
</feature>
<dbReference type="PANTHER" id="PTHR15929">
    <property type="entry name" value="STORE-OPERATED CALCIUM ENTRY-ASSOCIATED REGULATORY FACTOR"/>
    <property type="match status" value="1"/>
</dbReference>
<feature type="transmembrane region" description="Helical" evidence="15">
    <location>
        <begin position="161"/>
        <end position="183"/>
    </location>
</feature>